<sequence>MRVRALVVLLASTAAATGCGASATGPSTSDGEAACAAPFTTVDEPTVAPGQTVEVTAEGLWSSCRDHGASAEDGPVVYSDPEPTPLTAQVVRFTQGGTDVELAVVDTGTDASIEVDVTIPADAEPGPAEIAVGRADPAAVTVGPGAASPRTSG</sequence>
<reference evidence="3 4" key="1">
    <citation type="submission" date="2020-08" db="EMBL/GenBank/DDBJ databases">
        <title>Sequencing the genomes of 1000 actinobacteria strains.</title>
        <authorList>
            <person name="Klenk H.-P."/>
        </authorList>
    </citation>
    <scope>NUCLEOTIDE SEQUENCE [LARGE SCALE GENOMIC DNA]</scope>
    <source>
        <strain evidence="3 4">DSM 102122</strain>
    </source>
</reference>
<feature type="signal peptide" evidence="2">
    <location>
        <begin position="1"/>
        <end position="23"/>
    </location>
</feature>
<evidence type="ECO:0000313" key="3">
    <source>
        <dbReference type="EMBL" id="MBB5791880.1"/>
    </source>
</evidence>
<protein>
    <submittedName>
        <fullName evidence="3">Uncharacterized protein</fullName>
    </submittedName>
</protein>
<keyword evidence="2" id="KW-0732">Signal</keyword>
<accession>A0A7W9GXH9</accession>
<evidence type="ECO:0000313" key="4">
    <source>
        <dbReference type="Proteomes" id="UP000542813"/>
    </source>
</evidence>
<comment type="caution">
    <text evidence="3">The sequence shown here is derived from an EMBL/GenBank/DDBJ whole genome shotgun (WGS) entry which is preliminary data.</text>
</comment>
<feature type="chain" id="PRO_5031350955" evidence="2">
    <location>
        <begin position="24"/>
        <end position="153"/>
    </location>
</feature>
<name>A0A7W9GXH9_9ACTN</name>
<dbReference type="RefSeq" id="WP_184828998.1">
    <property type="nucleotide sequence ID" value="NZ_JACHMM010000001.1"/>
</dbReference>
<dbReference type="EMBL" id="JACHMM010000001">
    <property type="protein sequence ID" value="MBB5791880.1"/>
    <property type="molecule type" value="Genomic_DNA"/>
</dbReference>
<organism evidence="3 4">
    <name type="scientific">Jiangella mangrovi</name>
    <dbReference type="NCBI Taxonomy" id="1524084"/>
    <lineage>
        <taxon>Bacteria</taxon>
        <taxon>Bacillati</taxon>
        <taxon>Actinomycetota</taxon>
        <taxon>Actinomycetes</taxon>
        <taxon>Jiangellales</taxon>
        <taxon>Jiangellaceae</taxon>
        <taxon>Jiangella</taxon>
    </lineage>
</organism>
<dbReference type="Proteomes" id="UP000542813">
    <property type="component" value="Unassembled WGS sequence"/>
</dbReference>
<feature type="region of interest" description="Disordered" evidence="1">
    <location>
        <begin position="134"/>
        <end position="153"/>
    </location>
</feature>
<dbReference type="PROSITE" id="PS51257">
    <property type="entry name" value="PROKAR_LIPOPROTEIN"/>
    <property type="match status" value="1"/>
</dbReference>
<proteinExistence type="predicted"/>
<evidence type="ECO:0000256" key="2">
    <source>
        <dbReference type="SAM" id="SignalP"/>
    </source>
</evidence>
<gene>
    <name evidence="3" type="ORF">HD601_006455</name>
</gene>
<dbReference type="AlphaFoldDB" id="A0A7W9GXH9"/>
<keyword evidence="4" id="KW-1185">Reference proteome</keyword>
<evidence type="ECO:0000256" key="1">
    <source>
        <dbReference type="SAM" id="MobiDB-lite"/>
    </source>
</evidence>